<evidence type="ECO:0000256" key="5">
    <source>
        <dbReference type="SAM" id="Coils"/>
    </source>
</evidence>
<dbReference type="AlphaFoldDB" id="A0A5C4T9Q1"/>
<name>A0A5C4T9Q1_9BACL</name>
<evidence type="ECO:0000256" key="2">
    <source>
        <dbReference type="ARBA" id="ARBA00008814"/>
    </source>
</evidence>
<accession>A0A5C4T9Q1</accession>
<evidence type="ECO:0000256" key="6">
    <source>
        <dbReference type="SAM" id="MobiDB-lite"/>
    </source>
</evidence>
<feature type="compositionally biased region" description="Low complexity" evidence="6">
    <location>
        <begin position="54"/>
        <end position="64"/>
    </location>
</feature>
<comment type="similarity">
    <text evidence="2">Belongs to the bacterial solute-binding protein 8 family.</text>
</comment>
<dbReference type="GO" id="GO:1901678">
    <property type="term" value="P:iron coordination entity transport"/>
    <property type="evidence" value="ECO:0007669"/>
    <property type="project" value="UniProtKB-ARBA"/>
</dbReference>
<dbReference type="Pfam" id="PF01497">
    <property type="entry name" value="Peripla_BP_2"/>
    <property type="match status" value="1"/>
</dbReference>
<keyword evidence="3" id="KW-0813">Transport</keyword>
<proteinExistence type="inferred from homology"/>
<dbReference type="PANTHER" id="PTHR30532">
    <property type="entry name" value="IRON III DICITRATE-BINDING PERIPLASMIC PROTEIN"/>
    <property type="match status" value="1"/>
</dbReference>
<evidence type="ECO:0000259" key="7">
    <source>
        <dbReference type="PROSITE" id="PS50983"/>
    </source>
</evidence>
<dbReference type="SUPFAM" id="SSF53807">
    <property type="entry name" value="Helical backbone' metal receptor"/>
    <property type="match status" value="1"/>
</dbReference>
<dbReference type="PROSITE" id="PS50983">
    <property type="entry name" value="FE_B12_PBP"/>
    <property type="match status" value="1"/>
</dbReference>
<dbReference type="OrthoDB" id="63946at2"/>
<comment type="subcellular location">
    <subcellularLocation>
        <location evidence="1">Cell envelope</location>
    </subcellularLocation>
</comment>
<keyword evidence="9" id="KW-1185">Reference proteome</keyword>
<feature type="compositionally biased region" description="Basic and acidic residues" evidence="6">
    <location>
        <begin position="70"/>
        <end position="84"/>
    </location>
</feature>
<dbReference type="GO" id="GO:0030288">
    <property type="term" value="C:outer membrane-bounded periplasmic space"/>
    <property type="evidence" value="ECO:0007669"/>
    <property type="project" value="TreeGrafter"/>
</dbReference>
<dbReference type="PANTHER" id="PTHR30532:SF21">
    <property type="entry name" value="SIDEROPHORE-BINDING LIPOPROTEIN YFIY-RELATED"/>
    <property type="match status" value="1"/>
</dbReference>
<dbReference type="Proteomes" id="UP000307943">
    <property type="component" value="Unassembled WGS sequence"/>
</dbReference>
<reference evidence="8 9" key="1">
    <citation type="submission" date="2019-05" db="EMBL/GenBank/DDBJ databases">
        <title>We sequenced the genome of Paenibacillus hemerocallicola KCTC 33185 for further insight into its adaptation and study the phylogeny of Paenibacillus.</title>
        <authorList>
            <person name="Narsing Rao M.P."/>
        </authorList>
    </citation>
    <scope>NUCLEOTIDE SEQUENCE [LARGE SCALE GENOMIC DNA]</scope>
    <source>
        <strain evidence="8 9">KCTC 33185</strain>
    </source>
</reference>
<evidence type="ECO:0000256" key="3">
    <source>
        <dbReference type="ARBA" id="ARBA00022448"/>
    </source>
</evidence>
<evidence type="ECO:0000256" key="1">
    <source>
        <dbReference type="ARBA" id="ARBA00004196"/>
    </source>
</evidence>
<feature type="coiled-coil region" evidence="5">
    <location>
        <begin position="192"/>
        <end position="226"/>
    </location>
</feature>
<feature type="domain" description="Fe/B12 periplasmic-binding" evidence="7">
    <location>
        <begin position="93"/>
        <end position="351"/>
    </location>
</feature>
<keyword evidence="5" id="KW-0175">Coiled coil</keyword>
<feature type="region of interest" description="Disordered" evidence="6">
    <location>
        <begin position="52"/>
        <end position="86"/>
    </location>
</feature>
<evidence type="ECO:0000313" key="9">
    <source>
        <dbReference type="Proteomes" id="UP000307943"/>
    </source>
</evidence>
<organism evidence="8 9">
    <name type="scientific">Paenibacillus hemerocallicola</name>
    <dbReference type="NCBI Taxonomy" id="1172614"/>
    <lineage>
        <taxon>Bacteria</taxon>
        <taxon>Bacillati</taxon>
        <taxon>Bacillota</taxon>
        <taxon>Bacilli</taxon>
        <taxon>Bacillales</taxon>
        <taxon>Paenibacillaceae</taxon>
        <taxon>Paenibacillus</taxon>
    </lineage>
</organism>
<comment type="caution">
    <text evidence="8">The sequence shown here is derived from an EMBL/GenBank/DDBJ whole genome shotgun (WGS) entry which is preliminary data.</text>
</comment>
<dbReference type="InterPro" id="IPR002491">
    <property type="entry name" value="ABC_transptr_periplasmic_BD"/>
</dbReference>
<gene>
    <name evidence="8" type="ORF">FE784_15620</name>
</gene>
<evidence type="ECO:0000256" key="4">
    <source>
        <dbReference type="ARBA" id="ARBA00022729"/>
    </source>
</evidence>
<protein>
    <recommendedName>
        <fullName evidence="7">Fe/B12 periplasmic-binding domain-containing protein</fullName>
    </recommendedName>
</protein>
<evidence type="ECO:0000313" key="8">
    <source>
        <dbReference type="EMBL" id="TNJ65446.1"/>
    </source>
</evidence>
<dbReference type="InterPro" id="IPR051313">
    <property type="entry name" value="Bact_iron-sidero_bind"/>
</dbReference>
<keyword evidence="4" id="KW-0732">Signal</keyword>
<dbReference type="EMBL" id="VDCQ01000019">
    <property type="protein sequence ID" value="TNJ65446.1"/>
    <property type="molecule type" value="Genomic_DNA"/>
</dbReference>
<dbReference type="Gene3D" id="3.40.50.1980">
    <property type="entry name" value="Nitrogenase molybdenum iron protein domain"/>
    <property type="match status" value="2"/>
</dbReference>
<sequence length="351" mass="38610">MDDSRSLAYNLIDNNSHYHQEGPIMFKCIKLSLCIAAVLLVAVLAGCGGGGGDSKTSGSTGSSSNPAPAVKEEPRTIKHAKGETKVPASPQKIALINDNAFEDNMLAMGVKPYIGSTFAWSEKKFYPHIADELQGVHGMDGQAPNLEQLSEWKPDLIIISGQNEKFYDQLSKIAPTVQVAFNADWRVTHMQLAEIVGKTKEAEKNLQDYDKKLAEIKSEVQKAIGQQSVMVTVINEKTIRIQGATGHALNDLLYKDLGLAPAKGIPAENRVEVSLEGMSTFNPDHIFMQRNRFSTIEQVVKNVQDSNVWKNISAVKQGNVYNVDNWLAMSWGPKGRSMILDQIKKDLTAKK</sequence>